<gene>
    <name evidence="1" type="ORF">L6452_03758</name>
</gene>
<accession>A0ACB9FMJ2</accession>
<dbReference type="EMBL" id="CM042047">
    <property type="protein sequence ID" value="KAI3772569.1"/>
    <property type="molecule type" value="Genomic_DNA"/>
</dbReference>
<name>A0ACB9FMJ2_ARCLA</name>
<evidence type="ECO:0000313" key="2">
    <source>
        <dbReference type="Proteomes" id="UP001055879"/>
    </source>
</evidence>
<evidence type="ECO:0000313" key="1">
    <source>
        <dbReference type="EMBL" id="KAI3772569.1"/>
    </source>
</evidence>
<organism evidence="1 2">
    <name type="scientific">Arctium lappa</name>
    <name type="common">Greater burdock</name>
    <name type="synonym">Lappa major</name>
    <dbReference type="NCBI Taxonomy" id="4217"/>
    <lineage>
        <taxon>Eukaryota</taxon>
        <taxon>Viridiplantae</taxon>
        <taxon>Streptophyta</taxon>
        <taxon>Embryophyta</taxon>
        <taxon>Tracheophyta</taxon>
        <taxon>Spermatophyta</taxon>
        <taxon>Magnoliopsida</taxon>
        <taxon>eudicotyledons</taxon>
        <taxon>Gunneridae</taxon>
        <taxon>Pentapetalae</taxon>
        <taxon>asterids</taxon>
        <taxon>campanulids</taxon>
        <taxon>Asterales</taxon>
        <taxon>Asteraceae</taxon>
        <taxon>Carduoideae</taxon>
        <taxon>Cardueae</taxon>
        <taxon>Arctiinae</taxon>
        <taxon>Arctium</taxon>
    </lineage>
</organism>
<dbReference type="Proteomes" id="UP001055879">
    <property type="component" value="Linkage Group LG01"/>
</dbReference>
<protein>
    <submittedName>
        <fullName evidence="1">Uncharacterized protein</fullName>
    </submittedName>
</protein>
<keyword evidence="2" id="KW-1185">Reference proteome</keyword>
<reference evidence="2" key="1">
    <citation type="journal article" date="2022" name="Mol. Ecol. Resour.">
        <title>The genomes of chicory, endive, great burdock and yacon provide insights into Asteraceae palaeo-polyploidization history and plant inulin production.</title>
        <authorList>
            <person name="Fan W."/>
            <person name="Wang S."/>
            <person name="Wang H."/>
            <person name="Wang A."/>
            <person name="Jiang F."/>
            <person name="Liu H."/>
            <person name="Zhao H."/>
            <person name="Xu D."/>
            <person name="Zhang Y."/>
        </authorList>
    </citation>
    <scope>NUCLEOTIDE SEQUENCE [LARGE SCALE GENOMIC DNA]</scope>
    <source>
        <strain evidence="2">cv. Niubang</strain>
    </source>
</reference>
<proteinExistence type="predicted"/>
<comment type="caution">
    <text evidence="1">The sequence shown here is derived from an EMBL/GenBank/DDBJ whole genome shotgun (WGS) entry which is preliminary data.</text>
</comment>
<reference evidence="1 2" key="2">
    <citation type="journal article" date="2022" name="Mol. Ecol. Resour.">
        <title>The genomes of chicory, endive, great burdock and yacon provide insights into Asteraceae paleo-polyploidization history and plant inulin production.</title>
        <authorList>
            <person name="Fan W."/>
            <person name="Wang S."/>
            <person name="Wang H."/>
            <person name="Wang A."/>
            <person name="Jiang F."/>
            <person name="Liu H."/>
            <person name="Zhao H."/>
            <person name="Xu D."/>
            <person name="Zhang Y."/>
        </authorList>
    </citation>
    <scope>NUCLEOTIDE SEQUENCE [LARGE SCALE GENOMIC DNA]</scope>
    <source>
        <strain evidence="2">cv. Niubang</strain>
    </source>
</reference>
<sequence>MGTIACHNRGGPHPYGTSPTIVPLAIVPRHNRVAQSLASNSPRCAFGDSASGDSANGTIARHNRWHPKTVQNLTKFDDECEDHMTISPYAYPNLSIAGSYDNHLASPGCFMKLGKPYCLVTRQYLMQEVAGSLWHIESLQSYPTIEIL</sequence>